<proteinExistence type="predicted"/>
<reference evidence="2" key="1">
    <citation type="submission" date="2018-05" db="EMBL/GenBank/DDBJ databases">
        <authorList>
            <person name="Lanie J.A."/>
            <person name="Ng W.-L."/>
            <person name="Kazmierczak K.M."/>
            <person name="Andrzejewski T.M."/>
            <person name="Davidsen T.M."/>
            <person name="Wayne K.J."/>
            <person name="Tettelin H."/>
            <person name="Glass J.I."/>
            <person name="Rusch D."/>
            <person name="Podicherti R."/>
            <person name="Tsui H.-C.T."/>
            <person name="Winkler M.E."/>
        </authorList>
    </citation>
    <scope>NUCLEOTIDE SEQUENCE</scope>
</reference>
<evidence type="ECO:0000313" key="2">
    <source>
        <dbReference type="EMBL" id="SVB16700.1"/>
    </source>
</evidence>
<sequence>MAHPKEEVRGPQISRMVEGRGMFLDD</sequence>
<name>A0A382BS86_9ZZZZ</name>
<accession>A0A382BS86</accession>
<organism evidence="2">
    <name type="scientific">marine metagenome</name>
    <dbReference type="NCBI Taxonomy" id="408172"/>
    <lineage>
        <taxon>unclassified sequences</taxon>
        <taxon>metagenomes</taxon>
        <taxon>ecological metagenomes</taxon>
    </lineage>
</organism>
<dbReference type="EMBL" id="UINC01031135">
    <property type="protein sequence ID" value="SVB16700.1"/>
    <property type="molecule type" value="Genomic_DNA"/>
</dbReference>
<feature type="region of interest" description="Disordered" evidence="1">
    <location>
        <begin position="1"/>
        <end position="26"/>
    </location>
</feature>
<evidence type="ECO:0000256" key="1">
    <source>
        <dbReference type="SAM" id="MobiDB-lite"/>
    </source>
</evidence>
<protein>
    <submittedName>
        <fullName evidence="2">Uncharacterized protein</fullName>
    </submittedName>
</protein>
<gene>
    <name evidence="2" type="ORF">METZ01_LOCUS169554</name>
</gene>
<dbReference type="AlphaFoldDB" id="A0A382BS86"/>
<feature type="non-terminal residue" evidence="2">
    <location>
        <position position="26"/>
    </location>
</feature>